<dbReference type="SUPFAM" id="SSF53720">
    <property type="entry name" value="ALDH-like"/>
    <property type="match status" value="1"/>
</dbReference>
<evidence type="ECO:0000256" key="1">
    <source>
        <dbReference type="ARBA" id="ARBA00023002"/>
    </source>
</evidence>
<evidence type="ECO:0000259" key="3">
    <source>
        <dbReference type="Pfam" id="PF00171"/>
    </source>
</evidence>
<protein>
    <submittedName>
        <fullName evidence="4">Putative aldehyde dehydrogenase</fullName>
        <ecNumber evidence="4">1.2.1.8</ecNumber>
    </submittedName>
</protein>
<evidence type="ECO:0000313" key="4">
    <source>
        <dbReference type="EMBL" id="VFS40829.1"/>
    </source>
</evidence>
<proteinExistence type="predicted"/>
<name>A0A484Z438_9ENTR</name>
<sequence length="190" mass="20592">MDDLKIFIGGHWRHGGGNLMQSQFPADGSINATLNAANLDDLEDAIDAGERAWRDPDWRTRLPHMRAKILHKVADLIESRVDELAQMQSRDNGKPLAEARGLVMSAAGTARYFAAACELLEGELPTPRQPDLLTLSRYEPLGVGGGHHAVEFADCQRNAEGCSGHCRRKCGDPQTCRGHAADGTGAGAYF</sequence>
<dbReference type="EMBL" id="CAADIW010000048">
    <property type="protein sequence ID" value="VFS40829.1"/>
    <property type="molecule type" value="Genomic_DNA"/>
</dbReference>
<dbReference type="GO" id="GO:0008802">
    <property type="term" value="F:betaine-aldehyde dehydrogenase (NAD+) activity"/>
    <property type="evidence" value="ECO:0007669"/>
    <property type="project" value="UniProtKB-EC"/>
</dbReference>
<dbReference type="Pfam" id="PF00171">
    <property type="entry name" value="Aldedh"/>
    <property type="match status" value="1"/>
</dbReference>
<dbReference type="InterPro" id="IPR016162">
    <property type="entry name" value="Ald_DH_N"/>
</dbReference>
<evidence type="ECO:0000256" key="2">
    <source>
        <dbReference type="ARBA" id="ARBA00023027"/>
    </source>
</evidence>
<gene>
    <name evidence="4" type="primary">betB_2</name>
    <name evidence="4" type="ORF">NCTC12126_04290</name>
</gene>
<dbReference type="InterPro" id="IPR016161">
    <property type="entry name" value="Ald_DH/histidinol_DH"/>
</dbReference>
<keyword evidence="1 4" id="KW-0560">Oxidoreductase</keyword>
<reference evidence="4 5" key="1">
    <citation type="submission" date="2019-03" db="EMBL/GenBank/DDBJ databases">
        <authorList>
            <consortium name="Pathogen Informatics"/>
        </authorList>
    </citation>
    <scope>NUCLEOTIDE SEQUENCE [LARGE SCALE GENOMIC DNA]</scope>
    <source>
        <strain evidence="4 5">NCTC12126</strain>
    </source>
</reference>
<feature type="domain" description="Aldehyde dehydrogenase" evidence="3">
    <location>
        <begin position="15"/>
        <end position="145"/>
    </location>
</feature>
<evidence type="ECO:0000313" key="5">
    <source>
        <dbReference type="Proteomes" id="UP000351155"/>
    </source>
</evidence>
<organism evidence="4 5">
    <name type="scientific">Enterobacter cancerogenus</name>
    <dbReference type="NCBI Taxonomy" id="69218"/>
    <lineage>
        <taxon>Bacteria</taxon>
        <taxon>Pseudomonadati</taxon>
        <taxon>Pseudomonadota</taxon>
        <taxon>Gammaproteobacteria</taxon>
        <taxon>Enterobacterales</taxon>
        <taxon>Enterobacteriaceae</taxon>
        <taxon>Enterobacter</taxon>
        <taxon>Enterobacter cloacae complex</taxon>
    </lineage>
</organism>
<dbReference type="Gene3D" id="3.40.605.10">
    <property type="entry name" value="Aldehyde Dehydrogenase, Chain A, domain 1"/>
    <property type="match status" value="1"/>
</dbReference>
<dbReference type="Proteomes" id="UP000351155">
    <property type="component" value="Unassembled WGS sequence"/>
</dbReference>
<accession>A0A484Z438</accession>
<dbReference type="InterPro" id="IPR015590">
    <property type="entry name" value="Aldehyde_DH_dom"/>
</dbReference>
<dbReference type="EC" id="1.2.1.8" evidence="4"/>
<dbReference type="PANTHER" id="PTHR11699">
    <property type="entry name" value="ALDEHYDE DEHYDROGENASE-RELATED"/>
    <property type="match status" value="1"/>
</dbReference>
<dbReference type="AlphaFoldDB" id="A0A484Z438"/>
<keyword evidence="2" id="KW-0520">NAD</keyword>